<feature type="domain" description="Disease resistance R13L4/SHOC-2-like LRR" evidence="8">
    <location>
        <begin position="521"/>
        <end position="842"/>
    </location>
</feature>
<protein>
    <recommendedName>
        <fullName evidence="11">Disease resistance protein RPM1</fullName>
    </recommendedName>
</protein>
<dbReference type="GO" id="GO:0098542">
    <property type="term" value="P:defense response to other organism"/>
    <property type="evidence" value="ECO:0000318"/>
    <property type="project" value="GO_Central"/>
</dbReference>
<keyword evidence="10" id="KW-1185">Reference proteome</keyword>
<dbReference type="InterPro" id="IPR036388">
    <property type="entry name" value="WH-like_DNA-bd_sf"/>
</dbReference>
<dbReference type="SUPFAM" id="SSF52058">
    <property type="entry name" value="L domain-like"/>
    <property type="match status" value="2"/>
</dbReference>
<accession>F6HEY5</accession>
<dbReference type="FunCoup" id="F6HEY5">
    <property type="interactions" value="304"/>
</dbReference>
<dbReference type="InterPro" id="IPR042197">
    <property type="entry name" value="Apaf_helical"/>
</dbReference>
<dbReference type="CDD" id="cd14798">
    <property type="entry name" value="RX-CC_like"/>
    <property type="match status" value="2"/>
</dbReference>
<feature type="domain" description="Disease resistance protein winged helix" evidence="7">
    <location>
        <begin position="407"/>
        <end position="478"/>
    </location>
</feature>
<dbReference type="OrthoDB" id="690341at2759"/>
<dbReference type="PANTHER" id="PTHR23155">
    <property type="entry name" value="DISEASE RESISTANCE PROTEIN RP"/>
    <property type="match status" value="1"/>
</dbReference>
<feature type="domain" description="NB-ARC" evidence="5">
    <location>
        <begin position="1052"/>
        <end position="1220"/>
    </location>
</feature>
<dbReference type="Gene3D" id="1.10.10.10">
    <property type="entry name" value="Winged helix-like DNA-binding domain superfamily/Winged helix DNA-binding domain"/>
    <property type="match status" value="2"/>
</dbReference>
<sequence>MADGAVSFLLQNLEAFATREWNLQEHIRNGVHNLKRELRSIEALMRDADAKKEHDHQFKVWIQEVRTEAYAIEDVLDLFRLHRDQESVWSHLKMRHSIGNLIQDINTRLVIIKQTKERYQIMVSTSISAETNAYLNVRVAPLIIGRGDNILGIDEPKRKLVSWALESNQKLKVMFVVGMAGLGKTTLARSVYEMVKEHFDCHAWIIASKSKTKPETLRSLLEHLGCSTEGSNIVILMHRLQNFLQPKRYVIVVDDLWVKDVWESIRLALPDGNNNRIIITTRRGDIANSCRDDDSIDIHKVQPLSPQWAEQLFYKKAFSRNGRCPSGLEEVSKSILQKCDGLPLGIIEIGKLLWGKRQSTYEWKKLDDSLESELRSGGGLSDIMRVLSASYNDLPYHLKYCFLYMSIFPENNPVKRRRLIRLWIAEGFVTEERGKTLEEVGEEYLNELIGRSLIKANEMDFDERPITVGVHSLMHRIILSVSQVENFCTVCAGPEGNLADKPRRLSIQTGNFDVSQDLTCVRTFFSFSTGRVNIGSNFKLLKVLDIQSTPLENFPSAITDLLLLRYLSLRNTNIRSIPKSLRNLRHLETLDLKQTLVKELPKAVLQLDKLRHLLVYAYNMGSVVEFDAVQGFTVPRKIGAMKNLQKLSFVKAKRHNRMIQELKNLTKLRKLGIVELAKEDGNSLCHSIEKMPDLLSLDVTSLSKGEPLELDAMTNPPRLLQRLYLKGHLQRFPKWVSSLHDLVRIRLKWSLLSQDNPIEALQDLPNLMELQLLDAYTGTQLDFNSGKFQKLKILDLEQLKQLRFIIMEDDTLPCLQKLIIRQCNELEHVPVGIDGLHHLNELHLCDMPEKFVALLKKRGGELRHLLHRILRILSYQQGHNLPISEKREREIMVDPEITGGIAASTLSFLLVKLDAFAIREWKLQENIKKSVQNLGCELRNIQAMLRDADSKEEHSHQFTVWIKEVRDQAYAIEDALDLFKLKQESVWRRLKLRHSINDLIQDIERSLQNIQRTKERYRSMASYSTNAGNNTYLHVRVAPLFIGNVDTVGIEEPTNKLVSWALEPKQRLEVMFVVGMAGLGKTTLVHSVYESVKQNFDCHIWITASKSKTKLDILRTLLVEKFGCTITQGGDVVALTHKLRKFLHNKRYVIVLDDLWVKDVWESIRLALPNGKDSRIIITTRRGDIANSWRDDDSVDIHMLQPLSPERAEKLFYKKAFSRNGRCPSGLEEVSKSILQKCDGLPLGIIEIGRLLSIKAPTKNEWKILHDSLESELRGSGGLSNITKVLSASYNDLPFHLKYCFLYMSIFPETSPVKRRRLIRLWIAEGFVIEKGGKTSEEVGEEYLNELIDRSLIKVNEMDFEGRPKSVGVHSLMLKMILSVSREENFCSVCTGSERNLSEKTRRLSIQKEDFDVSQDLPCVRTFFSFGIGKVKIGSNFKLLKVLDIQGTPLEEFPGVIKDLLLLRYLSLRNTNIRSIPGTLGDLHHLETLDLKQTLVTKVPKAVLQLEKLRHLLVYRTKEDRRIEEPTKAVICKGEWAAQNESGAQNDTRARQSYAVEEAGHCRTSKRTWGELVPLN</sequence>
<feature type="domain" description="Disease resistance N-terminal" evidence="6">
    <location>
        <begin position="5"/>
        <end position="91"/>
    </location>
</feature>
<evidence type="ECO:0000313" key="9">
    <source>
        <dbReference type="EMBL" id="CCB51045.1"/>
    </source>
</evidence>
<dbReference type="PaxDb" id="29760-VIT_01s0011g01000.t01"/>
<dbReference type="InterPro" id="IPR055414">
    <property type="entry name" value="LRR_R13L4/SHOC2-like"/>
</dbReference>
<dbReference type="GO" id="GO:0043531">
    <property type="term" value="F:ADP binding"/>
    <property type="evidence" value="ECO:0007669"/>
    <property type="project" value="InterPro"/>
</dbReference>
<dbReference type="Pfam" id="PF18052">
    <property type="entry name" value="Rx_N"/>
    <property type="match status" value="2"/>
</dbReference>
<dbReference type="eggNOG" id="KOG4658">
    <property type="taxonomic scope" value="Eukaryota"/>
</dbReference>
<keyword evidence="3" id="KW-0547">Nucleotide-binding</keyword>
<keyword evidence="1" id="KW-0433">Leucine-rich repeat</keyword>
<dbReference type="Proteomes" id="UP000009183">
    <property type="component" value="Chromosome 1"/>
</dbReference>
<gene>
    <name evidence="9" type="ordered locus">VIT_01s0011g01000</name>
</gene>
<dbReference type="InParanoid" id="F6HEY5"/>
<dbReference type="InterPro" id="IPR027417">
    <property type="entry name" value="P-loop_NTPase"/>
</dbReference>
<feature type="domain" description="NB-ARC" evidence="5">
    <location>
        <begin position="157"/>
        <end position="321"/>
    </location>
</feature>
<dbReference type="InterPro" id="IPR038005">
    <property type="entry name" value="RX-like_CC"/>
</dbReference>
<evidence type="ECO:0000259" key="5">
    <source>
        <dbReference type="Pfam" id="PF00931"/>
    </source>
</evidence>
<dbReference type="HOGENOM" id="CLU_000837_21_1_1"/>
<reference evidence="10" key="1">
    <citation type="journal article" date="2007" name="Nature">
        <title>The grapevine genome sequence suggests ancestral hexaploidization in major angiosperm phyla.</title>
        <authorList>
            <consortium name="The French-Italian Public Consortium for Grapevine Genome Characterization."/>
            <person name="Jaillon O."/>
            <person name="Aury J.-M."/>
            <person name="Noel B."/>
            <person name="Policriti A."/>
            <person name="Clepet C."/>
            <person name="Casagrande A."/>
            <person name="Choisne N."/>
            <person name="Aubourg S."/>
            <person name="Vitulo N."/>
            <person name="Jubin C."/>
            <person name="Vezzi A."/>
            <person name="Legeai F."/>
            <person name="Hugueney P."/>
            <person name="Dasilva C."/>
            <person name="Horner D."/>
            <person name="Mica E."/>
            <person name="Jublot D."/>
            <person name="Poulain J."/>
            <person name="Bruyere C."/>
            <person name="Billault A."/>
            <person name="Segurens B."/>
            <person name="Gouyvenoux M."/>
            <person name="Ugarte E."/>
            <person name="Cattonaro F."/>
            <person name="Anthouard V."/>
            <person name="Vico V."/>
            <person name="Del Fabbro C."/>
            <person name="Alaux M."/>
            <person name="Di Gaspero G."/>
            <person name="Dumas V."/>
            <person name="Felice N."/>
            <person name="Paillard S."/>
            <person name="Juman I."/>
            <person name="Moroldo M."/>
            <person name="Scalabrin S."/>
            <person name="Canaguier A."/>
            <person name="Le Clainche I."/>
            <person name="Malacrida G."/>
            <person name="Durand E."/>
            <person name="Pesole G."/>
            <person name="Laucou V."/>
            <person name="Chatelet P."/>
            <person name="Merdinoglu D."/>
            <person name="Delledonne M."/>
            <person name="Pezzotti M."/>
            <person name="Lecharny A."/>
            <person name="Scarpelli C."/>
            <person name="Artiguenave F."/>
            <person name="Pe M.E."/>
            <person name="Valle G."/>
            <person name="Morgante M."/>
            <person name="Caboche M."/>
            <person name="Adam-Blondon A.-F."/>
            <person name="Weissenbach J."/>
            <person name="Quetier F."/>
            <person name="Wincker P."/>
        </authorList>
    </citation>
    <scope>NUCLEOTIDE SEQUENCE [LARGE SCALE GENOMIC DNA]</scope>
    <source>
        <strain evidence="10">cv. Pinot noir / PN40024</strain>
    </source>
</reference>
<dbReference type="Pfam" id="PF23559">
    <property type="entry name" value="WHD_DRP"/>
    <property type="match status" value="2"/>
</dbReference>
<dbReference type="Gene3D" id="1.10.8.430">
    <property type="entry name" value="Helical domain of apoptotic protease-activating factors"/>
    <property type="match status" value="2"/>
</dbReference>
<dbReference type="InterPro" id="IPR003591">
    <property type="entry name" value="Leu-rich_rpt_typical-subtyp"/>
</dbReference>
<dbReference type="SMR" id="F6HEY5"/>
<dbReference type="Gene3D" id="1.20.5.4130">
    <property type="match status" value="2"/>
</dbReference>
<dbReference type="Pfam" id="PF00931">
    <property type="entry name" value="NB-ARC"/>
    <property type="match status" value="2"/>
</dbReference>
<evidence type="ECO:0000256" key="1">
    <source>
        <dbReference type="ARBA" id="ARBA00022614"/>
    </source>
</evidence>
<dbReference type="InterPro" id="IPR032675">
    <property type="entry name" value="LRR_dom_sf"/>
</dbReference>
<proteinExistence type="predicted"/>
<dbReference type="ExpressionAtlas" id="F6HEY5">
    <property type="expression patterns" value="baseline"/>
</dbReference>
<feature type="domain" description="Disease resistance R13L4/SHOC-2-like LRR" evidence="8">
    <location>
        <begin position="1424"/>
        <end position="1517"/>
    </location>
</feature>
<evidence type="ECO:0000256" key="4">
    <source>
        <dbReference type="ARBA" id="ARBA00022821"/>
    </source>
</evidence>
<evidence type="ECO:0000259" key="7">
    <source>
        <dbReference type="Pfam" id="PF23559"/>
    </source>
</evidence>
<evidence type="ECO:0000313" key="10">
    <source>
        <dbReference type="Proteomes" id="UP000009183"/>
    </source>
</evidence>
<evidence type="ECO:0000259" key="6">
    <source>
        <dbReference type="Pfam" id="PF18052"/>
    </source>
</evidence>
<evidence type="ECO:0000259" key="8">
    <source>
        <dbReference type="Pfam" id="PF23598"/>
    </source>
</evidence>
<dbReference type="EMBL" id="FN595752">
    <property type="protein sequence ID" value="CCB51045.1"/>
    <property type="molecule type" value="Genomic_DNA"/>
</dbReference>
<organism evidence="9 10">
    <name type="scientific">Vitis vinifera</name>
    <name type="common">Grape</name>
    <dbReference type="NCBI Taxonomy" id="29760"/>
    <lineage>
        <taxon>Eukaryota</taxon>
        <taxon>Viridiplantae</taxon>
        <taxon>Streptophyta</taxon>
        <taxon>Embryophyta</taxon>
        <taxon>Tracheophyta</taxon>
        <taxon>Spermatophyta</taxon>
        <taxon>Magnoliopsida</taxon>
        <taxon>eudicotyledons</taxon>
        <taxon>Gunneridae</taxon>
        <taxon>Pentapetalae</taxon>
        <taxon>rosids</taxon>
        <taxon>Vitales</taxon>
        <taxon>Vitaceae</taxon>
        <taxon>Viteae</taxon>
        <taxon>Vitis</taxon>
    </lineage>
</organism>
<dbReference type="InterPro" id="IPR002182">
    <property type="entry name" value="NB-ARC"/>
</dbReference>
<feature type="domain" description="Disease resistance N-terminal" evidence="6">
    <location>
        <begin position="906"/>
        <end position="984"/>
    </location>
</feature>
<evidence type="ECO:0000256" key="3">
    <source>
        <dbReference type="ARBA" id="ARBA00022741"/>
    </source>
</evidence>
<feature type="domain" description="Disease resistance protein winged helix" evidence="7">
    <location>
        <begin position="1306"/>
        <end position="1377"/>
    </location>
</feature>
<dbReference type="InterPro" id="IPR041118">
    <property type="entry name" value="Rx_N"/>
</dbReference>
<keyword evidence="2" id="KW-0677">Repeat</keyword>
<evidence type="ECO:0000256" key="2">
    <source>
        <dbReference type="ARBA" id="ARBA00022737"/>
    </source>
</evidence>
<dbReference type="STRING" id="29760.F6HEY5"/>
<keyword evidence="4" id="KW-0611">Plant defense</keyword>
<dbReference type="Gene3D" id="3.80.10.10">
    <property type="entry name" value="Ribonuclease Inhibitor"/>
    <property type="match status" value="3"/>
</dbReference>
<name>F6HEY5_VITVI</name>
<dbReference type="InterPro" id="IPR058922">
    <property type="entry name" value="WHD_DRP"/>
</dbReference>
<dbReference type="PRINTS" id="PR00364">
    <property type="entry name" value="DISEASERSIST"/>
</dbReference>
<dbReference type="SMART" id="SM00369">
    <property type="entry name" value="LRR_TYP"/>
    <property type="match status" value="4"/>
</dbReference>
<evidence type="ECO:0008006" key="11">
    <source>
        <dbReference type="Google" id="ProtNLM"/>
    </source>
</evidence>
<dbReference type="Gene3D" id="3.40.50.300">
    <property type="entry name" value="P-loop containing nucleotide triphosphate hydrolases"/>
    <property type="match status" value="2"/>
</dbReference>
<dbReference type="InterPro" id="IPR044974">
    <property type="entry name" value="Disease_R_plants"/>
</dbReference>
<dbReference type="PANTHER" id="PTHR23155:SF1205">
    <property type="entry name" value="DISEASE RESISTANCE PROTEIN RPM1"/>
    <property type="match status" value="1"/>
</dbReference>
<dbReference type="FunFam" id="1.10.10.10:FF:000322">
    <property type="entry name" value="Probable disease resistance protein At1g63360"/>
    <property type="match status" value="2"/>
</dbReference>
<dbReference type="SUPFAM" id="SSF52540">
    <property type="entry name" value="P-loop containing nucleoside triphosphate hydrolases"/>
    <property type="match status" value="2"/>
</dbReference>
<dbReference type="Pfam" id="PF23598">
    <property type="entry name" value="LRR_14"/>
    <property type="match status" value="2"/>
</dbReference>